<keyword evidence="3" id="KW-0863">Zinc-finger</keyword>
<protein>
    <recommendedName>
        <fullName evidence="7">Replication factor A C-terminal domain-containing protein</fullName>
    </recommendedName>
</protein>
<dbReference type="InterPro" id="IPR013955">
    <property type="entry name" value="Rep_factor-A_C"/>
</dbReference>
<name>A0AAP0H6P3_9ASTR</name>
<dbReference type="SUPFAM" id="SSF50249">
    <property type="entry name" value="Nucleic acid-binding proteins"/>
    <property type="match status" value="1"/>
</dbReference>
<dbReference type="InterPro" id="IPR047192">
    <property type="entry name" value="Euk_RPA1_DBD_C"/>
</dbReference>
<dbReference type="GO" id="GO:0008270">
    <property type="term" value="F:zinc ion binding"/>
    <property type="evidence" value="ECO:0007669"/>
    <property type="project" value="UniProtKB-KW"/>
</dbReference>
<evidence type="ECO:0000256" key="3">
    <source>
        <dbReference type="ARBA" id="ARBA00022771"/>
    </source>
</evidence>
<evidence type="ECO:0000256" key="6">
    <source>
        <dbReference type="SAM" id="MobiDB-lite"/>
    </source>
</evidence>
<gene>
    <name evidence="8" type="ORF">SSX86_003333</name>
</gene>
<evidence type="ECO:0000256" key="4">
    <source>
        <dbReference type="ARBA" id="ARBA00022833"/>
    </source>
</evidence>
<dbReference type="PANTHER" id="PTHR47165">
    <property type="entry name" value="OS03G0429900 PROTEIN"/>
    <property type="match status" value="1"/>
</dbReference>
<dbReference type="CDD" id="cd04476">
    <property type="entry name" value="RPA1_DBD_C"/>
    <property type="match status" value="1"/>
</dbReference>
<evidence type="ECO:0000256" key="1">
    <source>
        <dbReference type="ARBA" id="ARBA00005690"/>
    </source>
</evidence>
<keyword evidence="9" id="KW-1185">Reference proteome</keyword>
<reference evidence="8 9" key="1">
    <citation type="submission" date="2024-04" db="EMBL/GenBank/DDBJ databases">
        <title>The reference genome of an endangered Asteraceae, Deinandra increscens subsp. villosa, native to the Central Coast of California.</title>
        <authorList>
            <person name="Guilliams M."/>
            <person name="Hasenstab-Lehman K."/>
            <person name="Meyer R."/>
            <person name="Mcevoy S."/>
        </authorList>
    </citation>
    <scope>NUCLEOTIDE SEQUENCE [LARGE SCALE GENOMIC DNA]</scope>
    <source>
        <tissue evidence="8">Leaf</tissue>
    </source>
</reference>
<dbReference type="Proteomes" id="UP001408789">
    <property type="component" value="Unassembled WGS sequence"/>
</dbReference>
<evidence type="ECO:0000313" key="8">
    <source>
        <dbReference type="EMBL" id="KAK9075014.1"/>
    </source>
</evidence>
<dbReference type="PANTHER" id="PTHR47165:SF4">
    <property type="entry name" value="OS03G0429900 PROTEIN"/>
    <property type="match status" value="1"/>
</dbReference>
<feature type="compositionally biased region" description="Basic and acidic residues" evidence="6">
    <location>
        <begin position="362"/>
        <end position="376"/>
    </location>
</feature>
<organism evidence="8 9">
    <name type="scientific">Deinandra increscens subsp. villosa</name>
    <dbReference type="NCBI Taxonomy" id="3103831"/>
    <lineage>
        <taxon>Eukaryota</taxon>
        <taxon>Viridiplantae</taxon>
        <taxon>Streptophyta</taxon>
        <taxon>Embryophyta</taxon>
        <taxon>Tracheophyta</taxon>
        <taxon>Spermatophyta</taxon>
        <taxon>Magnoliopsida</taxon>
        <taxon>eudicotyledons</taxon>
        <taxon>Gunneridae</taxon>
        <taxon>Pentapetalae</taxon>
        <taxon>asterids</taxon>
        <taxon>campanulids</taxon>
        <taxon>Asterales</taxon>
        <taxon>Asteraceae</taxon>
        <taxon>Asteroideae</taxon>
        <taxon>Heliantheae alliance</taxon>
        <taxon>Madieae</taxon>
        <taxon>Madiinae</taxon>
        <taxon>Deinandra</taxon>
    </lineage>
</organism>
<dbReference type="Gene3D" id="2.40.50.140">
    <property type="entry name" value="Nucleic acid-binding proteins"/>
    <property type="match status" value="1"/>
</dbReference>
<evidence type="ECO:0000256" key="5">
    <source>
        <dbReference type="ARBA" id="ARBA00023125"/>
    </source>
</evidence>
<proteinExistence type="inferred from homology"/>
<comment type="similarity">
    <text evidence="1">Belongs to the replication factor A protein 1 family.</text>
</comment>
<sequence length="376" mass="41636">MPSLPSPSSICDEALAIFHGFRHLQIIFRAIPIFVSFNQISSPLRQRIHPPSIVSFFFWKDASYIHVADGVEDAVDDVAVQAKPIFEKKITVSRRTPYKLHKDVVELSNVVETMSLNVRFDDQDVLVLPAELEYSFLFLYAVRKSSYHVESVPPFSTSPAPSPPRPPPYRLKTVLKYNEIQGRAFTVEGSVTEIHNTSGWYYNACLKCPKAANESGPEWACASDGRFPTPRPAYRVQATITDSIGVMKVTFFNEGAESLVGRPCSKLVIESGYTDQSIVPDLLQEAKGKPKAFHLEMQTNTRPGRLNMTVTAVAEIDITLPLSIEAALLSIDAVPTLPLKLEEAAPPQPRSSSIAPITSVKIESEPRTAEKDGPKR</sequence>
<dbReference type="GO" id="GO:0003677">
    <property type="term" value="F:DNA binding"/>
    <property type="evidence" value="ECO:0007669"/>
    <property type="project" value="UniProtKB-KW"/>
</dbReference>
<dbReference type="EMBL" id="JBCNJP010000007">
    <property type="protein sequence ID" value="KAK9075014.1"/>
    <property type="molecule type" value="Genomic_DNA"/>
</dbReference>
<evidence type="ECO:0000259" key="7">
    <source>
        <dbReference type="Pfam" id="PF08646"/>
    </source>
</evidence>
<comment type="caution">
    <text evidence="8">The sequence shown here is derived from an EMBL/GenBank/DDBJ whole genome shotgun (WGS) entry which is preliminary data.</text>
</comment>
<dbReference type="Pfam" id="PF08646">
    <property type="entry name" value="Rep_fac-A_C"/>
    <property type="match status" value="1"/>
</dbReference>
<feature type="domain" description="Replication factor A C-terminal" evidence="7">
    <location>
        <begin position="185"/>
        <end position="318"/>
    </location>
</feature>
<accession>A0AAP0H6P3</accession>
<keyword evidence="4" id="KW-0862">Zinc</keyword>
<dbReference type="AlphaFoldDB" id="A0AAP0H6P3"/>
<dbReference type="InterPro" id="IPR012340">
    <property type="entry name" value="NA-bd_OB-fold"/>
</dbReference>
<keyword evidence="5" id="KW-0238">DNA-binding</keyword>
<evidence type="ECO:0000313" key="9">
    <source>
        <dbReference type="Proteomes" id="UP001408789"/>
    </source>
</evidence>
<feature type="region of interest" description="Disordered" evidence="6">
    <location>
        <begin position="343"/>
        <end position="376"/>
    </location>
</feature>
<keyword evidence="2" id="KW-0479">Metal-binding</keyword>
<evidence type="ECO:0000256" key="2">
    <source>
        <dbReference type="ARBA" id="ARBA00022723"/>
    </source>
</evidence>